<feature type="domain" description="Low molecular weight protein antigen 6 PH" evidence="2">
    <location>
        <begin position="54"/>
        <end position="123"/>
    </location>
</feature>
<keyword evidence="4" id="KW-1185">Reference proteome</keyword>
<dbReference type="EMBL" id="FNVO01000004">
    <property type="protein sequence ID" value="SEG35750.1"/>
    <property type="molecule type" value="Genomic_DNA"/>
</dbReference>
<organism evidence="3 4">
    <name type="scientific">Thermomonospora echinospora</name>
    <dbReference type="NCBI Taxonomy" id="1992"/>
    <lineage>
        <taxon>Bacteria</taxon>
        <taxon>Bacillati</taxon>
        <taxon>Actinomycetota</taxon>
        <taxon>Actinomycetes</taxon>
        <taxon>Streptosporangiales</taxon>
        <taxon>Thermomonosporaceae</taxon>
        <taxon>Thermomonospora</taxon>
    </lineage>
</organism>
<dbReference type="Proteomes" id="UP000236723">
    <property type="component" value="Unassembled WGS sequence"/>
</dbReference>
<evidence type="ECO:0000313" key="4">
    <source>
        <dbReference type="Proteomes" id="UP000236723"/>
    </source>
</evidence>
<name>A0A1H5ZI03_9ACTN</name>
<feature type="transmembrane region" description="Helical" evidence="1">
    <location>
        <begin position="168"/>
        <end position="194"/>
    </location>
</feature>
<dbReference type="Pfam" id="PF10756">
    <property type="entry name" value="bPH_6"/>
    <property type="match status" value="1"/>
</dbReference>
<dbReference type="RefSeq" id="WP_235017809.1">
    <property type="nucleotide sequence ID" value="NZ_FNVO01000004.1"/>
</dbReference>
<keyword evidence="1" id="KW-0812">Transmembrane</keyword>
<evidence type="ECO:0000256" key="1">
    <source>
        <dbReference type="SAM" id="Phobius"/>
    </source>
</evidence>
<reference evidence="4" key="1">
    <citation type="submission" date="2016-10" db="EMBL/GenBank/DDBJ databases">
        <authorList>
            <person name="Varghese N."/>
            <person name="Submissions S."/>
        </authorList>
    </citation>
    <scope>NUCLEOTIDE SEQUENCE [LARGE SCALE GENOMIC DNA]</scope>
    <source>
        <strain evidence="4">DSM 43163</strain>
    </source>
</reference>
<protein>
    <submittedName>
        <fullName evidence="3">PH domain-containing protein</fullName>
    </submittedName>
</protein>
<sequence length="195" mass="21130">MFRPTAARVGAWVWLVFAAFNLADIAWRGRNLASLIAAAVILFLCGLAYVLGLRPRIAADDTALELRNPLRDVRVPWPALRGIEADHALDVRFTVAGGADRTARAWVLQTSPRARAREERRFRKEARHLPPEVAAKAAGRTALGYAAEQLNELAARRRRAPGDGTGTVAWSIPAIAALAVPGVLLVVTVALGFLR</sequence>
<dbReference type="InterPro" id="IPR019692">
    <property type="entry name" value="CFP-6_PH"/>
</dbReference>
<keyword evidence="1" id="KW-1133">Transmembrane helix</keyword>
<feature type="transmembrane region" description="Helical" evidence="1">
    <location>
        <begin position="6"/>
        <end position="25"/>
    </location>
</feature>
<dbReference type="AlphaFoldDB" id="A0A1H5ZI03"/>
<accession>A0A1H5ZI03</accession>
<gene>
    <name evidence="3" type="ORF">SAMN04489712_104559</name>
</gene>
<keyword evidence="1" id="KW-0472">Membrane</keyword>
<evidence type="ECO:0000259" key="2">
    <source>
        <dbReference type="Pfam" id="PF10756"/>
    </source>
</evidence>
<evidence type="ECO:0000313" key="3">
    <source>
        <dbReference type="EMBL" id="SEG35750.1"/>
    </source>
</evidence>
<proteinExistence type="predicted"/>
<feature type="transmembrane region" description="Helical" evidence="1">
    <location>
        <begin position="32"/>
        <end position="51"/>
    </location>
</feature>